<dbReference type="PANTHER" id="PTHR43080:SF2">
    <property type="entry name" value="CBS DOMAIN-CONTAINING PROTEIN"/>
    <property type="match status" value="1"/>
</dbReference>
<dbReference type="SUPFAM" id="SSF54631">
    <property type="entry name" value="CBS-domain pair"/>
    <property type="match status" value="1"/>
</dbReference>
<evidence type="ECO:0000313" key="4">
    <source>
        <dbReference type="EMBL" id="TCL55585.1"/>
    </source>
</evidence>
<keyword evidence="1 2" id="KW-0129">CBS domain</keyword>
<dbReference type="Gene3D" id="3.10.580.10">
    <property type="entry name" value="CBS-domain"/>
    <property type="match status" value="1"/>
</dbReference>
<dbReference type="PANTHER" id="PTHR43080">
    <property type="entry name" value="CBS DOMAIN-CONTAINING PROTEIN CBSX3, MITOCHONDRIAL"/>
    <property type="match status" value="1"/>
</dbReference>
<feature type="domain" description="CBS" evidence="3">
    <location>
        <begin position="75"/>
        <end position="130"/>
    </location>
</feature>
<protein>
    <submittedName>
        <fullName evidence="4">CBS domain protein</fullName>
    </submittedName>
</protein>
<dbReference type="SMART" id="SM00116">
    <property type="entry name" value="CBS"/>
    <property type="match status" value="2"/>
</dbReference>
<reference evidence="4 5" key="1">
    <citation type="submission" date="2019-03" db="EMBL/GenBank/DDBJ databases">
        <title>Genomic Encyclopedia of Type Strains, Phase IV (KMG-IV): sequencing the most valuable type-strain genomes for metagenomic binning, comparative biology and taxonomic classification.</title>
        <authorList>
            <person name="Goeker M."/>
        </authorList>
    </citation>
    <scope>NUCLEOTIDE SEQUENCE [LARGE SCALE GENOMIC DNA]</scope>
    <source>
        <strain evidence="4 5">LX-B</strain>
    </source>
</reference>
<keyword evidence="5" id="KW-1185">Reference proteome</keyword>
<dbReference type="Pfam" id="PF00571">
    <property type="entry name" value="CBS"/>
    <property type="match status" value="2"/>
</dbReference>
<evidence type="ECO:0000259" key="3">
    <source>
        <dbReference type="PROSITE" id="PS51371"/>
    </source>
</evidence>
<proteinExistence type="predicted"/>
<dbReference type="PROSITE" id="PS51371">
    <property type="entry name" value="CBS"/>
    <property type="match status" value="2"/>
</dbReference>
<comment type="caution">
    <text evidence="4">The sequence shown here is derived from an EMBL/GenBank/DDBJ whole genome shotgun (WGS) entry which is preliminary data.</text>
</comment>
<dbReference type="OrthoDB" id="9802114at2"/>
<dbReference type="RefSeq" id="WP_132017656.1">
    <property type="nucleotide sequence ID" value="NZ_SLUN01000055.1"/>
</dbReference>
<evidence type="ECO:0000313" key="5">
    <source>
        <dbReference type="Proteomes" id="UP000295008"/>
    </source>
</evidence>
<name>A0A4R1QSY3_HYDET</name>
<evidence type="ECO:0000256" key="2">
    <source>
        <dbReference type="PROSITE-ProRule" id="PRU00703"/>
    </source>
</evidence>
<feature type="domain" description="CBS" evidence="3">
    <location>
        <begin position="8"/>
        <end position="66"/>
    </location>
</feature>
<evidence type="ECO:0000256" key="1">
    <source>
        <dbReference type="ARBA" id="ARBA00023122"/>
    </source>
</evidence>
<dbReference type="EMBL" id="SLUN01000055">
    <property type="protein sequence ID" value="TCL55585.1"/>
    <property type="molecule type" value="Genomic_DNA"/>
</dbReference>
<gene>
    <name evidence="4" type="ORF">EDC14_105516</name>
</gene>
<dbReference type="Proteomes" id="UP000295008">
    <property type="component" value="Unassembled WGS sequence"/>
</dbReference>
<dbReference type="InterPro" id="IPR046342">
    <property type="entry name" value="CBS_dom_sf"/>
</dbReference>
<accession>A0A4R1QSY3</accession>
<organism evidence="4 5">
    <name type="scientific">Hydrogenispora ethanolica</name>
    <dbReference type="NCBI Taxonomy" id="1082276"/>
    <lineage>
        <taxon>Bacteria</taxon>
        <taxon>Bacillati</taxon>
        <taxon>Bacillota</taxon>
        <taxon>Hydrogenispora</taxon>
    </lineage>
</organism>
<dbReference type="InterPro" id="IPR051257">
    <property type="entry name" value="Diverse_CBS-Domain"/>
</dbReference>
<dbReference type="CDD" id="cd04623">
    <property type="entry name" value="CBS_pair_bac_euk"/>
    <property type="match status" value="1"/>
</dbReference>
<dbReference type="AlphaFoldDB" id="A0A4R1QSY3"/>
<sequence>MKVADLLKSKGQTVITTTPDEALAVALGRLIEHKIGALVVCDDVKIVGIISERDVLQLIYQDRNALDTKKVKDCMTTNLIVAIPDDDLNYVMGIMTQNRIRHLPIVTKQGIVGIVSIGDIVKHKLQEVEIVNRYLEEYIYGRM</sequence>
<dbReference type="InterPro" id="IPR044725">
    <property type="entry name" value="CBSX3_CBS_dom"/>
</dbReference>
<dbReference type="InterPro" id="IPR000644">
    <property type="entry name" value="CBS_dom"/>
</dbReference>